<proteinExistence type="predicted"/>
<evidence type="ECO:0000313" key="1">
    <source>
        <dbReference type="EMBL" id="GAA4483545.1"/>
    </source>
</evidence>
<protein>
    <submittedName>
        <fullName evidence="1">Uncharacterized protein</fullName>
    </submittedName>
</protein>
<name>A0ABP8P8E3_9ACTN</name>
<keyword evidence="2" id="KW-1185">Reference proteome</keyword>
<reference evidence="2" key="1">
    <citation type="journal article" date="2019" name="Int. J. Syst. Evol. Microbiol.">
        <title>The Global Catalogue of Microorganisms (GCM) 10K type strain sequencing project: providing services to taxonomists for standard genome sequencing and annotation.</title>
        <authorList>
            <consortium name="The Broad Institute Genomics Platform"/>
            <consortium name="The Broad Institute Genome Sequencing Center for Infectious Disease"/>
            <person name="Wu L."/>
            <person name="Ma J."/>
        </authorList>
    </citation>
    <scope>NUCLEOTIDE SEQUENCE [LARGE SCALE GENOMIC DNA]</scope>
    <source>
        <strain evidence="2">JCM 17933</strain>
    </source>
</reference>
<sequence length="114" mass="12916">MSYDLYFWRSAAGEPDEICDRLADEDVDGVDPSPEVERFRSGLLGRWPDLADRIAPWAPDLGWREPWGRDDLAAYFVTLTLSYSTEPSVLRDIAALAHEHSLVTHDPQTGETLR</sequence>
<dbReference type="Proteomes" id="UP001500503">
    <property type="component" value="Unassembled WGS sequence"/>
</dbReference>
<evidence type="ECO:0000313" key="2">
    <source>
        <dbReference type="Proteomes" id="UP001500503"/>
    </source>
</evidence>
<organism evidence="1 2">
    <name type="scientific">Actinoallomurus oryzae</name>
    <dbReference type="NCBI Taxonomy" id="502180"/>
    <lineage>
        <taxon>Bacteria</taxon>
        <taxon>Bacillati</taxon>
        <taxon>Actinomycetota</taxon>
        <taxon>Actinomycetes</taxon>
        <taxon>Streptosporangiales</taxon>
        <taxon>Thermomonosporaceae</taxon>
        <taxon>Actinoallomurus</taxon>
    </lineage>
</organism>
<dbReference type="RefSeq" id="WP_345456832.1">
    <property type="nucleotide sequence ID" value="NZ_BAABHF010000009.1"/>
</dbReference>
<gene>
    <name evidence="1" type="ORF">GCM10023191_005250</name>
</gene>
<dbReference type="EMBL" id="BAABHF010000009">
    <property type="protein sequence ID" value="GAA4483545.1"/>
    <property type="molecule type" value="Genomic_DNA"/>
</dbReference>
<accession>A0ABP8P8E3</accession>
<comment type="caution">
    <text evidence="1">The sequence shown here is derived from an EMBL/GenBank/DDBJ whole genome shotgun (WGS) entry which is preliminary data.</text>
</comment>